<comment type="subcellular location">
    <subcellularLocation>
        <location evidence="9">Membrane</location>
        <topology evidence="9">Multi-pass membrane protein</topology>
    </subcellularLocation>
    <subcellularLocation>
        <location evidence="1">Mitochondrion inner membrane</location>
        <topology evidence="1">Multi-pass membrane protein</topology>
    </subcellularLocation>
</comment>
<dbReference type="GO" id="GO:0032977">
    <property type="term" value="F:membrane insertase activity"/>
    <property type="evidence" value="ECO:0007669"/>
    <property type="project" value="InterPro"/>
</dbReference>
<feature type="transmembrane region" description="Helical" evidence="10">
    <location>
        <begin position="253"/>
        <end position="271"/>
    </location>
</feature>
<evidence type="ECO:0000313" key="12">
    <source>
        <dbReference type="EMBL" id="CCJ28445.1"/>
    </source>
</evidence>
<keyword evidence="6 10" id="KW-1133">Transmembrane helix</keyword>
<reference evidence="12 13" key="1">
    <citation type="journal article" date="2012" name="MBio">
        <title>De novo assembly of the Pneumocystis jirovecii genome from a single bronchoalveolar lavage fluid specimen from a patient.</title>
        <authorList>
            <person name="Cisse O.H."/>
            <person name="Pagni M."/>
            <person name="Hauser P.M."/>
        </authorList>
    </citation>
    <scope>NUCLEOTIDE SEQUENCE [LARGE SCALE GENOMIC DNA]</scope>
    <source>
        <strain evidence="12 13">SE8</strain>
    </source>
</reference>
<dbReference type="GO" id="GO:0005743">
    <property type="term" value="C:mitochondrial inner membrane"/>
    <property type="evidence" value="ECO:0007669"/>
    <property type="project" value="UniProtKB-SubCell"/>
</dbReference>
<evidence type="ECO:0000256" key="8">
    <source>
        <dbReference type="ARBA" id="ARBA00023136"/>
    </source>
</evidence>
<evidence type="ECO:0000256" key="2">
    <source>
        <dbReference type="ARBA" id="ARBA00009877"/>
    </source>
</evidence>
<keyword evidence="4" id="KW-0999">Mitochondrion inner membrane</keyword>
<dbReference type="VEuPathDB" id="FungiDB:PNEJI1_002773-RA"/>
<accession>L0PA07</accession>
<feature type="transmembrane region" description="Helical" evidence="10">
    <location>
        <begin position="129"/>
        <end position="151"/>
    </location>
</feature>
<dbReference type="GO" id="GO:0032979">
    <property type="term" value="P:protein insertion into mitochondrial inner membrane from matrix"/>
    <property type="evidence" value="ECO:0007669"/>
    <property type="project" value="TreeGrafter"/>
</dbReference>
<gene>
    <name evidence="12" type="ORF">PNEJI1_002773-RA</name>
</gene>
<evidence type="ECO:0000256" key="10">
    <source>
        <dbReference type="SAM" id="Phobius"/>
    </source>
</evidence>
<dbReference type="STRING" id="1209962.L0PA07"/>
<dbReference type="NCBIfam" id="TIGR03592">
    <property type="entry name" value="yidC_oxa1_cterm"/>
    <property type="match status" value="1"/>
</dbReference>
<evidence type="ECO:0000256" key="4">
    <source>
        <dbReference type="ARBA" id="ARBA00022792"/>
    </source>
</evidence>
<keyword evidence="7" id="KW-0496">Mitochondrion</keyword>
<feature type="transmembrane region" description="Helical" evidence="10">
    <location>
        <begin position="208"/>
        <end position="233"/>
    </location>
</feature>
<dbReference type="PANTHER" id="PTHR12428:SF66">
    <property type="entry name" value="MITOCHONDRIAL INNER MEMBRANE PROTEIN OXA1L"/>
    <property type="match status" value="1"/>
</dbReference>
<keyword evidence="3 9" id="KW-0812">Transmembrane</keyword>
<dbReference type="AlphaFoldDB" id="L0PA07"/>
<dbReference type="InterPro" id="IPR028055">
    <property type="entry name" value="YidC/Oxa/ALB_C"/>
</dbReference>
<dbReference type="Pfam" id="PF02096">
    <property type="entry name" value="60KD_IMP"/>
    <property type="match status" value="1"/>
</dbReference>
<evidence type="ECO:0000256" key="5">
    <source>
        <dbReference type="ARBA" id="ARBA00022946"/>
    </source>
</evidence>
<dbReference type="InParanoid" id="L0PA07"/>
<evidence type="ECO:0000256" key="1">
    <source>
        <dbReference type="ARBA" id="ARBA00004448"/>
    </source>
</evidence>
<keyword evidence="8 10" id="KW-0472">Membrane</keyword>
<comment type="caution">
    <text evidence="12">The sequence shown here is derived from an EMBL/GenBank/DDBJ whole genome shotgun (WGS) entry which is preliminary data.</text>
</comment>
<dbReference type="InterPro" id="IPR001708">
    <property type="entry name" value="YidC/ALB3/OXA1/COX18"/>
</dbReference>
<dbReference type="FunCoup" id="L0PA07">
    <property type="interactions" value="247"/>
</dbReference>
<feature type="domain" description="Membrane insertase YidC/Oxa/ALB C-terminal" evidence="11">
    <location>
        <begin position="131"/>
        <end position="327"/>
    </location>
</feature>
<keyword evidence="5" id="KW-0809">Transit peptide</keyword>
<sequence length="423" mass="48453">MNFRRFSTQAQSNTFYLSCKRYLPQYHQYEAYMIRSAFYNRRYVFYPHFFISKQHFSTLFFSTKSTANLSHFSETATDVVSDNIGLENEVPSEIILHKIGDLKAMGFCHWTPVGFLQQCLEYIHVFTGLPWWASIAALTIVIRFSMMPLLIGMIRNLSALSLIHPQVQEHMKALKEAQLEGDMLEQAKRTRSIQELFKEYQVNPLKSLAMPFIQIPVFISFYLACSHMAALPVPELKYGGLGWFSDLTVKDSYFILPFLNSSLMFINLELGSEVGSSASANTSRKMKNFFRAMILLTPLFTMNFQSAIFCYWITSNIFSLGQGMVLRSPAIRRSLNLPPLRPKVKLEQLSDGSANSEGFKSSFTTIVEGVKNAHRQAIEVAQSKSKKSNGLHKNDYLRPVDKTLEAYMLRKKEKYKAKQNEAS</sequence>
<organism evidence="13">
    <name type="scientific">Pneumocystis jirovecii</name>
    <name type="common">Human pneumocystis pneumonia agent</name>
    <dbReference type="NCBI Taxonomy" id="42068"/>
    <lineage>
        <taxon>Eukaryota</taxon>
        <taxon>Fungi</taxon>
        <taxon>Dikarya</taxon>
        <taxon>Ascomycota</taxon>
        <taxon>Taphrinomycotina</taxon>
        <taxon>Pneumocystomycetes</taxon>
        <taxon>Pneumocystaceae</taxon>
        <taxon>Pneumocystis</taxon>
    </lineage>
</organism>
<evidence type="ECO:0000313" key="13">
    <source>
        <dbReference type="Proteomes" id="UP000010422"/>
    </source>
</evidence>
<evidence type="ECO:0000256" key="6">
    <source>
        <dbReference type="ARBA" id="ARBA00022989"/>
    </source>
</evidence>
<evidence type="ECO:0000256" key="3">
    <source>
        <dbReference type="ARBA" id="ARBA00022692"/>
    </source>
</evidence>
<evidence type="ECO:0000256" key="7">
    <source>
        <dbReference type="ARBA" id="ARBA00023128"/>
    </source>
</evidence>
<dbReference type="EMBL" id="CAKM01000072">
    <property type="protein sequence ID" value="CCJ28445.1"/>
    <property type="molecule type" value="Genomic_DNA"/>
</dbReference>
<feature type="transmembrane region" description="Helical" evidence="10">
    <location>
        <begin position="292"/>
        <end position="314"/>
    </location>
</feature>
<comment type="similarity">
    <text evidence="2 9">Belongs to the OXA1/ALB3/YidC family.</text>
</comment>
<protein>
    <recommendedName>
        <fullName evidence="11">Membrane insertase YidC/Oxa/ALB C-terminal domain-containing protein</fullName>
    </recommendedName>
</protein>
<proteinExistence type="inferred from homology"/>
<dbReference type="Proteomes" id="UP000010422">
    <property type="component" value="Unassembled WGS sequence"/>
</dbReference>
<dbReference type="CDD" id="cd20069">
    <property type="entry name" value="5TM_Oxa1-like"/>
    <property type="match status" value="1"/>
</dbReference>
<evidence type="ECO:0000256" key="9">
    <source>
        <dbReference type="RuleBase" id="RU003945"/>
    </source>
</evidence>
<dbReference type="PANTHER" id="PTHR12428">
    <property type="entry name" value="OXA1"/>
    <property type="match status" value="1"/>
</dbReference>
<name>L0PA07_PNEJI</name>
<evidence type="ECO:0000259" key="11">
    <source>
        <dbReference type="Pfam" id="PF02096"/>
    </source>
</evidence>